<dbReference type="SMART" id="SM00365">
    <property type="entry name" value="LRR_SD22"/>
    <property type="match status" value="11"/>
</dbReference>
<keyword evidence="14" id="KW-1185">Reference proteome</keyword>
<evidence type="ECO:0000313" key="13">
    <source>
        <dbReference type="EMBL" id="CAD7634958.1"/>
    </source>
</evidence>
<feature type="signal peptide" evidence="10">
    <location>
        <begin position="1"/>
        <end position="31"/>
    </location>
</feature>
<keyword evidence="8 9" id="KW-0472">Membrane</keyword>
<keyword evidence="3" id="KW-0433">Leucine-rich repeat</keyword>
<accession>A0A7R9L4V6</accession>
<keyword evidence="2" id="KW-1003">Cell membrane</keyword>
<dbReference type="SMART" id="SM00013">
    <property type="entry name" value="LRRNT"/>
    <property type="match status" value="2"/>
</dbReference>
<dbReference type="PANTHER" id="PTHR24369">
    <property type="entry name" value="ANTIGEN BSP, PUTATIVE-RELATED"/>
    <property type="match status" value="1"/>
</dbReference>
<feature type="non-terminal residue" evidence="13">
    <location>
        <position position="1347"/>
    </location>
</feature>
<dbReference type="PANTHER" id="PTHR24369:SF210">
    <property type="entry name" value="CHAOPTIN-RELATED"/>
    <property type="match status" value="1"/>
</dbReference>
<dbReference type="SUPFAM" id="SSF52058">
    <property type="entry name" value="L domain-like"/>
    <property type="match status" value="3"/>
</dbReference>
<proteinExistence type="predicted"/>
<evidence type="ECO:0000313" key="14">
    <source>
        <dbReference type="Proteomes" id="UP000759131"/>
    </source>
</evidence>
<keyword evidence="7 9" id="KW-1133">Transmembrane helix</keyword>
<dbReference type="EMBL" id="OC870309">
    <property type="protein sequence ID" value="CAD7634958.1"/>
    <property type="molecule type" value="Genomic_DNA"/>
</dbReference>
<dbReference type="InterPro" id="IPR000483">
    <property type="entry name" value="Cys-rich_flank_reg_C"/>
</dbReference>
<evidence type="ECO:0000256" key="10">
    <source>
        <dbReference type="SAM" id="SignalP"/>
    </source>
</evidence>
<evidence type="ECO:0000256" key="6">
    <source>
        <dbReference type="ARBA" id="ARBA00022737"/>
    </source>
</evidence>
<dbReference type="PROSITE" id="PS51450">
    <property type="entry name" value="LRR"/>
    <property type="match status" value="6"/>
</dbReference>
<evidence type="ECO:0000256" key="1">
    <source>
        <dbReference type="ARBA" id="ARBA00004236"/>
    </source>
</evidence>
<feature type="transmembrane region" description="Helical" evidence="9">
    <location>
        <begin position="1019"/>
        <end position="1040"/>
    </location>
</feature>
<dbReference type="SMART" id="SM00082">
    <property type="entry name" value="LRRCT"/>
    <property type="match status" value="3"/>
</dbReference>
<feature type="domain" description="LRRCT" evidence="12">
    <location>
        <begin position="937"/>
        <end position="989"/>
    </location>
</feature>
<keyword evidence="5 10" id="KW-0732">Signal</keyword>
<dbReference type="FunFam" id="3.80.10.10:FF:001438">
    <property type="entry name" value="Uncharacterized protein"/>
    <property type="match status" value="2"/>
</dbReference>
<evidence type="ECO:0000256" key="9">
    <source>
        <dbReference type="SAM" id="Phobius"/>
    </source>
</evidence>
<keyword evidence="6" id="KW-0677">Repeat</keyword>
<feature type="domain" description="LRRCT" evidence="12">
    <location>
        <begin position="693"/>
        <end position="751"/>
    </location>
</feature>
<dbReference type="GO" id="GO:0005886">
    <property type="term" value="C:plasma membrane"/>
    <property type="evidence" value="ECO:0007669"/>
    <property type="project" value="UniProtKB-SubCell"/>
</dbReference>
<dbReference type="Pfam" id="PF13855">
    <property type="entry name" value="LRR_8"/>
    <property type="match status" value="5"/>
</dbReference>
<organism evidence="13">
    <name type="scientific">Medioppia subpectinata</name>
    <dbReference type="NCBI Taxonomy" id="1979941"/>
    <lineage>
        <taxon>Eukaryota</taxon>
        <taxon>Metazoa</taxon>
        <taxon>Ecdysozoa</taxon>
        <taxon>Arthropoda</taxon>
        <taxon>Chelicerata</taxon>
        <taxon>Arachnida</taxon>
        <taxon>Acari</taxon>
        <taxon>Acariformes</taxon>
        <taxon>Sarcoptiformes</taxon>
        <taxon>Oribatida</taxon>
        <taxon>Brachypylina</taxon>
        <taxon>Oppioidea</taxon>
        <taxon>Oppiidae</taxon>
        <taxon>Medioppia</taxon>
    </lineage>
</organism>
<evidence type="ECO:0000256" key="4">
    <source>
        <dbReference type="ARBA" id="ARBA00022692"/>
    </source>
</evidence>
<dbReference type="InterPro" id="IPR001611">
    <property type="entry name" value="Leu-rich_rpt"/>
</dbReference>
<feature type="domain" description="LRRNT" evidence="11">
    <location>
        <begin position="1101"/>
        <end position="1139"/>
    </location>
</feature>
<evidence type="ECO:0000259" key="11">
    <source>
        <dbReference type="SMART" id="SM00013"/>
    </source>
</evidence>
<feature type="domain" description="LRRCT" evidence="12">
    <location>
        <begin position="1265"/>
        <end position="1317"/>
    </location>
</feature>
<dbReference type="Gene3D" id="3.80.10.10">
    <property type="entry name" value="Ribonuclease Inhibitor"/>
    <property type="match status" value="8"/>
</dbReference>
<dbReference type="OrthoDB" id="2015831at2759"/>
<evidence type="ECO:0000256" key="5">
    <source>
        <dbReference type="ARBA" id="ARBA00022729"/>
    </source>
</evidence>
<evidence type="ECO:0000259" key="12">
    <source>
        <dbReference type="SMART" id="SM00082"/>
    </source>
</evidence>
<evidence type="ECO:0000256" key="7">
    <source>
        <dbReference type="ARBA" id="ARBA00022989"/>
    </source>
</evidence>
<feature type="non-terminal residue" evidence="13">
    <location>
        <position position="1"/>
    </location>
</feature>
<dbReference type="InterPro" id="IPR003591">
    <property type="entry name" value="Leu-rich_rpt_typical-subtyp"/>
</dbReference>
<reference evidence="13" key="1">
    <citation type="submission" date="2020-11" db="EMBL/GenBank/DDBJ databases">
        <authorList>
            <person name="Tran Van P."/>
        </authorList>
    </citation>
    <scope>NUCLEOTIDE SEQUENCE</scope>
</reference>
<dbReference type="Proteomes" id="UP000759131">
    <property type="component" value="Unassembled WGS sequence"/>
</dbReference>
<gene>
    <name evidence="13" type="ORF">OSB1V03_LOCUS15350</name>
</gene>
<protein>
    <submittedName>
        <fullName evidence="13">Uncharacterized protein</fullName>
    </submittedName>
</protein>
<feature type="domain" description="LRRNT" evidence="11">
    <location>
        <begin position="773"/>
        <end position="811"/>
    </location>
</feature>
<feature type="chain" id="PRO_5036211103" evidence="10">
    <location>
        <begin position="32"/>
        <end position="1347"/>
    </location>
</feature>
<evidence type="ECO:0000256" key="3">
    <source>
        <dbReference type="ARBA" id="ARBA00022614"/>
    </source>
</evidence>
<dbReference type="InterPro" id="IPR032675">
    <property type="entry name" value="LRR_dom_sf"/>
</dbReference>
<dbReference type="InterPro" id="IPR000372">
    <property type="entry name" value="LRRNT"/>
</dbReference>
<comment type="subcellular location">
    <subcellularLocation>
        <location evidence="1">Cell membrane</location>
    </subcellularLocation>
</comment>
<dbReference type="EMBL" id="CAJPIZ010015734">
    <property type="protein sequence ID" value="CAG2115388.1"/>
    <property type="molecule type" value="Genomic_DNA"/>
</dbReference>
<dbReference type="InterPro" id="IPR050541">
    <property type="entry name" value="LRR_TM_domain-containing"/>
</dbReference>
<dbReference type="SMART" id="SM00369">
    <property type="entry name" value="LRR_TYP"/>
    <property type="match status" value="25"/>
</dbReference>
<name>A0A7R9L4V6_9ACAR</name>
<evidence type="ECO:0000256" key="2">
    <source>
        <dbReference type="ARBA" id="ARBA00022475"/>
    </source>
</evidence>
<sequence>GPSVPAITTTIITQLLALLIAGQYWPTVVESARYVAPEDCDWRPMTAVDGSTVAGGDSVLLTCKLRTVNGAFDSTNFSLIQGQRTTGLHVICDDILFESSLANRSFQHLGQLRELTVDRCKLAELPLLTLHGLGQLRNLTIRTQNTQWGDQQLRVPAGGLLTPVPRVQRVDLSTNAIAWLPESLFCNLPELSFANLSTNQFQEVISLGFSSKNKDRQQSQCKLDSITQLDLSYNRIKVLTDRGFGLLGRLQALTLHHNQISRAEETSLAGLSALTVLDMSNNQLVALPPKFFQSVSTSLTELYLQNNSVSVLPPGLFNALGQMVLLDLSHNEITSHWIGTDTFADLIRLVTLDLAFNRLSRIDAQTFRSQYSLEVLQLHHNEIETIADTAFQSLYNLHTLVLSHNRLTRVDSLSLSGLHVLNTLAIDSNKLDFIHPQAFKNITNLMELNVSTNRLEAVPAAINTVQFLRSLDLSYNRIVEIDNASYRGVGQLYGLNLEANQIGNLSKGVFQDLPSLRILNLAKNKIQGIEQGTFDDVPDLHALRLDSNYIVDINGLFSNLRDLLMLNISVNKIGWFDYALIPIGLQWLDIHENQIDSLGNYFELESVLKLRTLDASVNRIGEIDASALPNGIESILLNSNHIRKIAPFTFMEKQNLTRADLTSNRMSTLDINAFRLSKVPLRRPLPEFSVGANPYLCDCTMEWLQRVATLDESRQYPRMVDVQQIECQLTFAKQQPTVQLTRANSSQFLCPYKSHCFALCHCCEFDACDCEMTCPDNCSCYYDQTWSTNVVDCSAKGYQSVPTRLPMDVTALYLDGNDIYTLGSHTFIGRKNMRQLYLNHSNVHSVGNNTFNGLVNLEVIHLEYNQLTALNGYEFAPLYALRELHLHHNRIHTINNQTFIHLKSLQVLHLEYNALVVFQTVSFGHNTRLSRLYLSNNLWSCECKFMDQLQGWIQAYGSAILQDTPDVRCFHNSSFVGTYIWDVNSTSCANSTAVADGRADHTTRSVGFLPDGLVGAGDYLVIILIAAVLIAVVFVMCCVYRKTIKQIRDPSLIECQLTFAKQQPTVQLTRANSSQFLCPYKSHCFALCHCCEFDACDCEMTCPDNCSCYYDQTWSTNVVDCSAKGYQSVPTRLPMDVTALYLDGNDIYTLGSHTFIGRKNMRQLYLNHSNVHSVGNNTFNGLVNLEVIHLEYNQLTALNGYEFAPLYALRELHLHHNRIHTINNQTFIHLKSLQVLHLEYNALVVFQTVSFGHNTRLSRLYLSNNLWSCECKFMDQLQGWIQAYGSAILQDTPDVRCFHNSSFVGTYIWDVNSTSCANSTAVADGRADHTTRSVGFLPDGLVGAGDY</sequence>
<dbReference type="FunFam" id="3.80.10.10:FF:001164">
    <property type="entry name" value="GH01279p"/>
    <property type="match status" value="1"/>
</dbReference>
<dbReference type="SUPFAM" id="SSF52047">
    <property type="entry name" value="RNI-like"/>
    <property type="match status" value="1"/>
</dbReference>
<keyword evidence="4 9" id="KW-0812">Transmembrane</keyword>
<evidence type="ECO:0000256" key="8">
    <source>
        <dbReference type="ARBA" id="ARBA00023136"/>
    </source>
</evidence>